<evidence type="ECO:0000313" key="3">
    <source>
        <dbReference type="Proteomes" id="UP000177894"/>
    </source>
</evidence>
<keyword evidence="3" id="KW-1185">Reference proteome</keyword>
<gene>
    <name evidence="1" type="ORF">BJL90_14870</name>
    <name evidence="2" type="ORF">CLFO_19180</name>
</gene>
<organism evidence="2 4">
    <name type="scientific">Clostridium formicaceticum</name>
    <dbReference type="NCBI Taxonomy" id="1497"/>
    <lineage>
        <taxon>Bacteria</taxon>
        <taxon>Bacillati</taxon>
        <taxon>Bacillota</taxon>
        <taxon>Clostridia</taxon>
        <taxon>Eubacteriales</taxon>
        <taxon>Clostridiaceae</taxon>
        <taxon>Clostridium</taxon>
    </lineage>
</organism>
<reference evidence="1 3" key="1">
    <citation type="submission" date="2016-10" db="EMBL/GenBank/DDBJ databases">
        <title>Complete Genome Sequence of Acetogen Clostridium formicoaceticum ATCC 27076.</title>
        <authorList>
            <person name="Bao T."/>
            <person name="Cheng C."/>
            <person name="Zhao J."/>
            <person name="Yang S.-T."/>
            <person name="Wang J."/>
            <person name="Wang M."/>
        </authorList>
    </citation>
    <scope>NUCLEOTIDE SEQUENCE [LARGE SCALE GENOMIC DNA]</scope>
    <source>
        <strain evidence="1 3">ATCC 27076</strain>
    </source>
</reference>
<proteinExistence type="predicted"/>
<protein>
    <recommendedName>
        <fullName evidence="5">FMN-binding domain-containing protein</fullName>
    </recommendedName>
</protein>
<evidence type="ECO:0008006" key="5">
    <source>
        <dbReference type="Google" id="ProtNLM"/>
    </source>
</evidence>
<dbReference type="RefSeq" id="WP_070969658.1">
    <property type="nucleotide sequence ID" value="NZ_CP017603.1"/>
</dbReference>
<dbReference type="EMBL" id="CP020559">
    <property type="protein sequence ID" value="ARE87518.1"/>
    <property type="molecule type" value="Genomic_DNA"/>
</dbReference>
<dbReference type="EMBL" id="CP017603">
    <property type="protein sequence ID" value="AOY77021.1"/>
    <property type="molecule type" value="Genomic_DNA"/>
</dbReference>
<evidence type="ECO:0000313" key="2">
    <source>
        <dbReference type="EMBL" id="ARE87518.1"/>
    </source>
</evidence>
<dbReference type="KEGG" id="cfm:BJL90_14870"/>
<dbReference type="Proteomes" id="UP000177894">
    <property type="component" value="Chromosome"/>
</dbReference>
<name>A0AAC9RM56_9CLOT</name>
<evidence type="ECO:0000313" key="1">
    <source>
        <dbReference type="EMBL" id="AOY77021.1"/>
    </source>
</evidence>
<dbReference type="AlphaFoldDB" id="A0AAC9RM56"/>
<reference evidence="2 4" key="2">
    <citation type="submission" date="2017-03" db="EMBL/GenBank/DDBJ databases">
        <title>Complete sequence of Clostridium formicaceticum DSM 92.</title>
        <authorList>
            <person name="Poehlein A."/>
            <person name="Karl M."/>
            <person name="Bengelsdorf F.R."/>
            <person name="Duerre P."/>
            <person name="Daniel R."/>
        </authorList>
    </citation>
    <scope>NUCLEOTIDE SEQUENCE [LARGE SCALE GENOMIC DNA]</scope>
    <source>
        <strain evidence="2 4">DSM 92</strain>
    </source>
</reference>
<dbReference type="Proteomes" id="UP000192478">
    <property type="component" value="Chromosome"/>
</dbReference>
<sequence length="68" mass="7778">MEEGDEFYPIVIQHQQVLEYLEGKPLEVIYDLHNTGDFVEDIDTFTGATIRGNKIFSAIKDGLNRGLY</sequence>
<accession>A0AAC9RM56</accession>
<evidence type="ECO:0000313" key="4">
    <source>
        <dbReference type="Proteomes" id="UP000192478"/>
    </source>
</evidence>